<dbReference type="Proteomes" id="UP000316778">
    <property type="component" value="Unassembled WGS sequence"/>
</dbReference>
<dbReference type="PANTHER" id="PTHR33546:SF1">
    <property type="entry name" value="LARGE, MULTIFUNCTIONAL SECRETED PROTEIN"/>
    <property type="match status" value="1"/>
</dbReference>
<evidence type="ECO:0000313" key="4">
    <source>
        <dbReference type="EMBL" id="TWI86866.1"/>
    </source>
</evidence>
<evidence type="ECO:0000256" key="1">
    <source>
        <dbReference type="SAM" id="MobiDB-lite"/>
    </source>
</evidence>
<name>A0A562T1V4_CHIJA</name>
<evidence type="ECO:0000259" key="3">
    <source>
        <dbReference type="Pfam" id="PF06439"/>
    </source>
</evidence>
<dbReference type="EMBL" id="VLLG01000004">
    <property type="protein sequence ID" value="TWI86866.1"/>
    <property type="molecule type" value="Genomic_DNA"/>
</dbReference>
<dbReference type="AlphaFoldDB" id="A0A562T1V4"/>
<proteinExistence type="predicted"/>
<protein>
    <submittedName>
        <fullName evidence="4">Uncharacterized protein DUF1080</fullName>
    </submittedName>
</protein>
<keyword evidence="5" id="KW-1185">Reference proteome</keyword>
<feature type="region of interest" description="Disordered" evidence="1">
    <location>
        <begin position="25"/>
        <end position="49"/>
    </location>
</feature>
<feature type="domain" description="3-keto-alpha-glucoside-1,2-lyase/3-keto-2-hydroxy-glucal hydratase" evidence="3">
    <location>
        <begin position="72"/>
        <end position="263"/>
    </location>
</feature>
<dbReference type="InterPro" id="IPR010496">
    <property type="entry name" value="AL/BT2_dom"/>
</dbReference>
<comment type="caution">
    <text evidence="4">The sequence shown here is derived from an EMBL/GenBank/DDBJ whole genome shotgun (WGS) entry which is preliminary data.</text>
</comment>
<dbReference type="Gene3D" id="2.60.120.560">
    <property type="entry name" value="Exo-inulinase, domain 1"/>
    <property type="match status" value="1"/>
</dbReference>
<organism evidence="4 5">
    <name type="scientific">Chitinophaga japonensis</name>
    <name type="common">Flexibacter japonensis</name>
    <dbReference type="NCBI Taxonomy" id="104662"/>
    <lineage>
        <taxon>Bacteria</taxon>
        <taxon>Pseudomonadati</taxon>
        <taxon>Bacteroidota</taxon>
        <taxon>Chitinophagia</taxon>
        <taxon>Chitinophagales</taxon>
        <taxon>Chitinophagaceae</taxon>
        <taxon>Chitinophaga</taxon>
    </lineage>
</organism>
<dbReference type="PANTHER" id="PTHR33546">
    <property type="entry name" value="LARGE, MULTIFUNCTIONAL SECRETED PROTEIN-RELATED"/>
    <property type="match status" value="1"/>
</dbReference>
<keyword evidence="2" id="KW-0732">Signal</keyword>
<accession>A0A562T1V4</accession>
<dbReference type="PROSITE" id="PS51257">
    <property type="entry name" value="PROKAR_LIPOPROTEIN"/>
    <property type="match status" value="1"/>
</dbReference>
<sequence length="265" mass="29108">MRNTLLTAACMLFALSACMQPTDNAQQEKAGADSAAKPENNADMKPEDTEVWEPVPKVITPGDATNTAPGDAVVLFDGKNLDQWQAEDGGPAKWELKDGVVTVVKGAGTMKTKQDFEDFQLHIEWRTPAKVEGEGQGRGNSGIFMQGLYELQVLDNYNNRTYSNGQAGSFYKQRIPLVNACRQPGEWQTYDVIWTAPRFNADGSLKSPARATVLQNGVLVQNNVELDGPTLYIGKPAYKQHGPGPIVLQDHGNPVSYRNIWVRTL</sequence>
<dbReference type="GO" id="GO:0016787">
    <property type="term" value="F:hydrolase activity"/>
    <property type="evidence" value="ECO:0007669"/>
    <property type="project" value="InterPro"/>
</dbReference>
<evidence type="ECO:0000313" key="5">
    <source>
        <dbReference type="Proteomes" id="UP000316778"/>
    </source>
</evidence>
<reference evidence="4 5" key="1">
    <citation type="journal article" date="2013" name="Stand. Genomic Sci.">
        <title>Genomic Encyclopedia of Type Strains, Phase I: The one thousand microbial genomes (KMG-I) project.</title>
        <authorList>
            <person name="Kyrpides N.C."/>
            <person name="Woyke T."/>
            <person name="Eisen J.A."/>
            <person name="Garrity G."/>
            <person name="Lilburn T.G."/>
            <person name="Beck B.J."/>
            <person name="Whitman W.B."/>
            <person name="Hugenholtz P."/>
            <person name="Klenk H.P."/>
        </authorList>
    </citation>
    <scope>NUCLEOTIDE SEQUENCE [LARGE SCALE GENOMIC DNA]</scope>
    <source>
        <strain evidence="4 5">DSM 13484</strain>
    </source>
</reference>
<evidence type="ECO:0000256" key="2">
    <source>
        <dbReference type="SAM" id="SignalP"/>
    </source>
</evidence>
<feature type="chain" id="PRO_5021848733" evidence="2">
    <location>
        <begin position="20"/>
        <end position="265"/>
    </location>
</feature>
<dbReference type="OrthoDB" id="176168at2"/>
<dbReference type="Pfam" id="PF06439">
    <property type="entry name" value="3keto-disac_hyd"/>
    <property type="match status" value="1"/>
</dbReference>
<feature type="signal peptide" evidence="2">
    <location>
        <begin position="1"/>
        <end position="19"/>
    </location>
</feature>
<gene>
    <name evidence="4" type="ORF">LX66_4132</name>
</gene>